<proteinExistence type="predicted"/>
<name>A0A7W1WSC8_9BACL</name>
<accession>A0A7W1WSC8</accession>
<sequence length="94" mass="10753">MKLTKKMVKEFAEKYLSMEQATATPCIYYHDGKIDFSHGSTTWGTAEPVHHGQANILADTGTLSAFSYERTKKDFIENLYHHLKSELKKVEEEA</sequence>
<comment type="caution">
    <text evidence="1">The sequence shown here is derived from an EMBL/GenBank/DDBJ whole genome shotgun (WGS) entry which is preliminary data.</text>
</comment>
<reference evidence="1 2" key="1">
    <citation type="submission" date="2020-07" db="EMBL/GenBank/DDBJ databases">
        <authorList>
            <person name="Feng H."/>
        </authorList>
    </citation>
    <scope>NUCLEOTIDE SEQUENCE [LARGE SCALE GENOMIC DNA]</scope>
    <source>
        <strain evidence="2">s-10</strain>
    </source>
</reference>
<dbReference type="AlphaFoldDB" id="A0A7W1WSC8"/>
<gene>
    <name evidence="1" type="ORF">H1191_12295</name>
</gene>
<dbReference type="Proteomes" id="UP000535491">
    <property type="component" value="Unassembled WGS sequence"/>
</dbReference>
<dbReference type="EMBL" id="JACEIQ010000012">
    <property type="protein sequence ID" value="MBA4495088.1"/>
    <property type="molecule type" value="Genomic_DNA"/>
</dbReference>
<dbReference type="RefSeq" id="WP_181752332.1">
    <property type="nucleotide sequence ID" value="NZ_JACEIQ010000012.1"/>
</dbReference>
<organism evidence="1 2">
    <name type="scientific">Paenactinomyces guangxiensis</name>
    <dbReference type="NCBI Taxonomy" id="1490290"/>
    <lineage>
        <taxon>Bacteria</taxon>
        <taxon>Bacillati</taxon>
        <taxon>Bacillota</taxon>
        <taxon>Bacilli</taxon>
        <taxon>Bacillales</taxon>
        <taxon>Thermoactinomycetaceae</taxon>
        <taxon>Paenactinomyces</taxon>
    </lineage>
</organism>
<evidence type="ECO:0000313" key="2">
    <source>
        <dbReference type="Proteomes" id="UP000535491"/>
    </source>
</evidence>
<keyword evidence="2" id="KW-1185">Reference proteome</keyword>
<evidence type="ECO:0000313" key="1">
    <source>
        <dbReference type="EMBL" id="MBA4495088.1"/>
    </source>
</evidence>
<protein>
    <submittedName>
        <fullName evidence="1">Uncharacterized protein</fullName>
    </submittedName>
</protein>